<dbReference type="PANTHER" id="PTHR43095:SF5">
    <property type="entry name" value="XYLULOSE KINASE"/>
    <property type="match status" value="1"/>
</dbReference>
<evidence type="ECO:0000259" key="5">
    <source>
        <dbReference type="Pfam" id="PF02782"/>
    </source>
</evidence>
<dbReference type="Gene3D" id="3.30.420.40">
    <property type="match status" value="2"/>
</dbReference>
<dbReference type="SUPFAM" id="SSF53067">
    <property type="entry name" value="Actin-like ATPase domain"/>
    <property type="match status" value="2"/>
</dbReference>
<evidence type="ECO:0000256" key="1">
    <source>
        <dbReference type="ARBA" id="ARBA00009156"/>
    </source>
</evidence>
<dbReference type="InterPro" id="IPR018485">
    <property type="entry name" value="FGGY_C"/>
</dbReference>
<accession>A0AAJ1MKD5</accession>
<dbReference type="InterPro" id="IPR018484">
    <property type="entry name" value="FGGY_N"/>
</dbReference>
<dbReference type="Pfam" id="PF00370">
    <property type="entry name" value="FGGY_N"/>
    <property type="match status" value="1"/>
</dbReference>
<dbReference type="PIRSF" id="PIRSF000538">
    <property type="entry name" value="GlpK"/>
    <property type="match status" value="1"/>
</dbReference>
<dbReference type="GO" id="GO:0005975">
    <property type="term" value="P:carbohydrate metabolic process"/>
    <property type="evidence" value="ECO:0007669"/>
    <property type="project" value="InterPro"/>
</dbReference>
<comment type="caution">
    <text evidence="6">The sequence shown here is derived from an EMBL/GenBank/DDBJ whole genome shotgun (WGS) entry which is preliminary data.</text>
</comment>
<sequence>MILSFDLGTGGAKICIFHDNGSLHSKTFKPYPTGYPAVGFHVQDPEQWYDSVREGVIELIDKSPELKKEIHSISSSGHSLAVVPVDKNGGLLIHDVPIWSDTRAGKQCRRFFETIDKTEWYIKTGSGFTPECYSIFKIMWYRENYPEVFAKTSRILGSKDYINLLLTGTIATDYSYASGTGVYNLLERRYESRFLDAAGIAFSLLPEPVRSDAFVGKLTTHAAESLGLSTEVSVYCGGVDNSCMALGARNISEGRAYLSLGSSAWIAVSSAKPLIDTTVKPFVFDHVVPGMYTSATSIFSAGSSLKWFKDNIARGLIVEAAEKGRDVYDMITEKAAESGIGANGVIFNPTLAGAPEASSFSNITGAFMNLRLGASFSDLCRAVLEGITYELYAMYEKLNELCELSDEVVIVGGGSRSSFWRQMFADIFGCRFFRISTDQDAAALGAAALAAVGSGLWHDYSVIESVIKDVESVEPEKNAVDSYTIKGGKYRKTWQILSELGEVLNEGKR</sequence>
<keyword evidence="3 6" id="KW-0418">Kinase</keyword>
<protein>
    <submittedName>
        <fullName evidence="6">FGGY family carbohydrate kinase</fullName>
    </submittedName>
</protein>
<name>A0AAJ1MKD5_9SPIO</name>
<dbReference type="Proteomes" id="UP001221217">
    <property type="component" value="Unassembled WGS sequence"/>
</dbReference>
<reference evidence="6 7" key="1">
    <citation type="submission" date="2022-12" db="EMBL/GenBank/DDBJ databases">
        <title>Metagenome assembled genome from gulf of manar.</title>
        <authorList>
            <person name="Kohli P."/>
            <person name="Pk S."/>
            <person name="Venkata Ramana C."/>
            <person name="Sasikala C."/>
        </authorList>
    </citation>
    <scope>NUCLEOTIDE SEQUENCE [LARGE SCALE GENOMIC DNA]</scope>
    <source>
        <strain evidence="6">JB008</strain>
    </source>
</reference>
<evidence type="ECO:0000256" key="3">
    <source>
        <dbReference type="ARBA" id="ARBA00022777"/>
    </source>
</evidence>
<dbReference type="InterPro" id="IPR000577">
    <property type="entry name" value="Carb_kinase_FGGY"/>
</dbReference>
<dbReference type="Pfam" id="PF02782">
    <property type="entry name" value="FGGY_C"/>
    <property type="match status" value="1"/>
</dbReference>
<dbReference type="CDD" id="cd07805">
    <property type="entry name" value="ASKHA_NBD_FGGY_CvXK-like"/>
    <property type="match status" value="1"/>
</dbReference>
<evidence type="ECO:0000313" key="7">
    <source>
        <dbReference type="Proteomes" id="UP001221217"/>
    </source>
</evidence>
<evidence type="ECO:0000256" key="2">
    <source>
        <dbReference type="ARBA" id="ARBA00022679"/>
    </source>
</evidence>
<gene>
    <name evidence="6" type="ORF">PQJ61_17030</name>
</gene>
<keyword evidence="2" id="KW-0808">Transferase</keyword>
<feature type="domain" description="Carbohydrate kinase FGGY N-terminal" evidence="4">
    <location>
        <begin position="1"/>
        <end position="247"/>
    </location>
</feature>
<dbReference type="PANTHER" id="PTHR43095">
    <property type="entry name" value="SUGAR KINASE"/>
    <property type="match status" value="1"/>
</dbReference>
<dbReference type="EMBL" id="JAQQAL010000049">
    <property type="protein sequence ID" value="MDC7228468.1"/>
    <property type="molecule type" value="Genomic_DNA"/>
</dbReference>
<feature type="domain" description="Carbohydrate kinase FGGY C-terminal" evidence="5">
    <location>
        <begin position="256"/>
        <end position="453"/>
    </location>
</feature>
<dbReference type="InterPro" id="IPR050406">
    <property type="entry name" value="FGGY_Carb_Kinase"/>
</dbReference>
<dbReference type="InterPro" id="IPR043129">
    <property type="entry name" value="ATPase_NBD"/>
</dbReference>
<dbReference type="GO" id="GO:0016301">
    <property type="term" value="F:kinase activity"/>
    <property type="evidence" value="ECO:0007669"/>
    <property type="project" value="UniProtKB-KW"/>
</dbReference>
<comment type="similarity">
    <text evidence="1">Belongs to the FGGY kinase family.</text>
</comment>
<proteinExistence type="inferred from homology"/>
<evidence type="ECO:0000313" key="6">
    <source>
        <dbReference type="EMBL" id="MDC7228468.1"/>
    </source>
</evidence>
<evidence type="ECO:0000259" key="4">
    <source>
        <dbReference type="Pfam" id="PF00370"/>
    </source>
</evidence>
<dbReference type="AlphaFoldDB" id="A0AAJ1MKD5"/>
<organism evidence="6 7">
    <name type="scientific">Candidatus Thalassospirochaeta sargassi</name>
    <dbReference type="NCBI Taxonomy" id="3119039"/>
    <lineage>
        <taxon>Bacteria</taxon>
        <taxon>Pseudomonadati</taxon>
        <taxon>Spirochaetota</taxon>
        <taxon>Spirochaetia</taxon>
        <taxon>Spirochaetales</taxon>
        <taxon>Spirochaetaceae</taxon>
        <taxon>Candidatus Thalassospirochaeta</taxon>
    </lineage>
</organism>